<feature type="domain" description="EF-hand" evidence="3">
    <location>
        <begin position="52"/>
        <end position="87"/>
    </location>
</feature>
<feature type="domain" description="EF-hand" evidence="3">
    <location>
        <begin position="125"/>
        <end position="160"/>
    </location>
</feature>
<dbReference type="PROSITE" id="PS00018">
    <property type="entry name" value="EF_HAND_1"/>
    <property type="match status" value="4"/>
</dbReference>
<dbReference type="Gene3D" id="1.10.238.10">
    <property type="entry name" value="EF-hand"/>
    <property type="match status" value="2"/>
</dbReference>
<dbReference type="PROSITE" id="PS50222">
    <property type="entry name" value="EF_HAND_2"/>
    <property type="match status" value="4"/>
</dbReference>
<dbReference type="PANTHER" id="PTHR23048:SF59">
    <property type="entry name" value="EF-HAND SUPERFAMILY PROTEIN"/>
    <property type="match status" value="1"/>
</dbReference>
<keyword evidence="1" id="KW-0677">Repeat</keyword>
<keyword evidence="5" id="KW-1185">Reference proteome</keyword>
<dbReference type="InterPro" id="IPR018247">
    <property type="entry name" value="EF_Hand_1_Ca_BS"/>
</dbReference>
<evidence type="ECO:0000256" key="1">
    <source>
        <dbReference type="ARBA" id="ARBA00022737"/>
    </source>
</evidence>
<name>A0AAV7GAB2_DENCH</name>
<dbReference type="GO" id="GO:0016460">
    <property type="term" value="C:myosin II complex"/>
    <property type="evidence" value="ECO:0007669"/>
    <property type="project" value="TreeGrafter"/>
</dbReference>
<comment type="caution">
    <text evidence="4">The sequence shown here is derived from an EMBL/GenBank/DDBJ whole genome shotgun (WGS) entry which is preliminary data.</text>
</comment>
<keyword evidence="2" id="KW-0106">Calcium</keyword>
<proteinExistence type="predicted"/>
<dbReference type="EMBL" id="JAGFBR010000017">
    <property type="protein sequence ID" value="KAH0452462.1"/>
    <property type="molecule type" value="Genomic_DNA"/>
</dbReference>
<dbReference type="AlphaFoldDB" id="A0AAV7GAB2"/>
<dbReference type="InterPro" id="IPR011992">
    <property type="entry name" value="EF-hand-dom_pair"/>
</dbReference>
<evidence type="ECO:0000313" key="4">
    <source>
        <dbReference type="EMBL" id="KAH0452462.1"/>
    </source>
</evidence>
<dbReference type="InterPro" id="IPR050230">
    <property type="entry name" value="CALM/Myosin/TropC-like"/>
</dbReference>
<dbReference type="SMART" id="SM00054">
    <property type="entry name" value="EFh"/>
    <property type="match status" value="4"/>
</dbReference>
<evidence type="ECO:0000313" key="5">
    <source>
        <dbReference type="Proteomes" id="UP000775213"/>
    </source>
</evidence>
<dbReference type="Proteomes" id="UP000775213">
    <property type="component" value="Unassembled WGS sequence"/>
</dbReference>
<feature type="domain" description="EF-hand" evidence="3">
    <location>
        <begin position="161"/>
        <end position="196"/>
    </location>
</feature>
<evidence type="ECO:0000256" key="2">
    <source>
        <dbReference type="ARBA" id="ARBA00022837"/>
    </source>
</evidence>
<dbReference type="Pfam" id="PF13499">
    <property type="entry name" value="EF-hand_7"/>
    <property type="match status" value="2"/>
</dbReference>
<dbReference type="FunFam" id="1.10.238.10:FF:000637">
    <property type="entry name" value="Putative calcium-binding protein CML20"/>
    <property type="match status" value="1"/>
</dbReference>
<sequence length="206" mass="23689">MGSFALWRNGNPTKKRFPAFFLNHCMQCATLGPRTWSKRENNRGRNYGLSLQKRQEIKAAFELFDTDGSGTIDAKELNIAMRALGFEISDEQIDEMIAEVDKDGSGAIEFDEFLCMMTEKIEEREIQEDLQKAFQIIDYDSDGKISAADIMIISKELGESFTYEEIMEMIEEADHDGDGDVNEQDFMTMMKRTNYGYWSSEMKGRL</sequence>
<gene>
    <name evidence="4" type="ORF">IEQ34_019761</name>
</gene>
<organism evidence="4 5">
    <name type="scientific">Dendrobium chrysotoxum</name>
    <name type="common">Orchid</name>
    <dbReference type="NCBI Taxonomy" id="161865"/>
    <lineage>
        <taxon>Eukaryota</taxon>
        <taxon>Viridiplantae</taxon>
        <taxon>Streptophyta</taxon>
        <taxon>Embryophyta</taxon>
        <taxon>Tracheophyta</taxon>
        <taxon>Spermatophyta</taxon>
        <taxon>Magnoliopsida</taxon>
        <taxon>Liliopsida</taxon>
        <taxon>Asparagales</taxon>
        <taxon>Orchidaceae</taxon>
        <taxon>Epidendroideae</taxon>
        <taxon>Malaxideae</taxon>
        <taxon>Dendrobiinae</taxon>
        <taxon>Dendrobium</taxon>
    </lineage>
</organism>
<dbReference type="SUPFAM" id="SSF47473">
    <property type="entry name" value="EF-hand"/>
    <property type="match status" value="1"/>
</dbReference>
<dbReference type="FunFam" id="1.10.238.10:FF:000256">
    <property type="entry name" value="probable calcium-binding protein CML20"/>
    <property type="match status" value="1"/>
</dbReference>
<evidence type="ECO:0000259" key="3">
    <source>
        <dbReference type="PROSITE" id="PS50222"/>
    </source>
</evidence>
<dbReference type="CDD" id="cd00051">
    <property type="entry name" value="EFh"/>
    <property type="match status" value="2"/>
</dbReference>
<feature type="domain" description="EF-hand" evidence="3">
    <location>
        <begin position="88"/>
        <end position="123"/>
    </location>
</feature>
<accession>A0AAV7GAB2</accession>
<protein>
    <recommendedName>
        <fullName evidence="3">EF-hand domain-containing protein</fullName>
    </recommendedName>
</protein>
<dbReference type="GO" id="GO:0005509">
    <property type="term" value="F:calcium ion binding"/>
    <property type="evidence" value="ECO:0007669"/>
    <property type="project" value="InterPro"/>
</dbReference>
<reference evidence="4 5" key="1">
    <citation type="journal article" date="2021" name="Hortic Res">
        <title>Chromosome-scale assembly of the Dendrobium chrysotoxum genome enhances the understanding of orchid evolution.</title>
        <authorList>
            <person name="Zhang Y."/>
            <person name="Zhang G.Q."/>
            <person name="Zhang D."/>
            <person name="Liu X.D."/>
            <person name="Xu X.Y."/>
            <person name="Sun W.H."/>
            <person name="Yu X."/>
            <person name="Zhu X."/>
            <person name="Wang Z.W."/>
            <person name="Zhao X."/>
            <person name="Zhong W.Y."/>
            <person name="Chen H."/>
            <person name="Yin W.L."/>
            <person name="Huang T."/>
            <person name="Niu S.C."/>
            <person name="Liu Z.J."/>
        </authorList>
    </citation>
    <scope>NUCLEOTIDE SEQUENCE [LARGE SCALE GENOMIC DNA]</scope>
    <source>
        <strain evidence="4">Lindl</strain>
    </source>
</reference>
<dbReference type="PANTHER" id="PTHR23048">
    <property type="entry name" value="MYOSIN LIGHT CHAIN 1, 3"/>
    <property type="match status" value="1"/>
</dbReference>
<dbReference type="InterPro" id="IPR002048">
    <property type="entry name" value="EF_hand_dom"/>
</dbReference>